<dbReference type="InterPro" id="IPR013087">
    <property type="entry name" value="Znf_C2H2_type"/>
</dbReference>
<comment type="domain">
    <text evidence="10">The VLRF1 domain mediates binding to the 60S ribosomal subunit.</text>
</comment>
<reference evidence="13" key="1">
    <citation type="submission" date="2021-01" db="UniProtKB">
        <authorList>
            <consortium name="EnsemblMetazoa"/>
        </authorList>
    </citation>
    <scope>IDENTIFICATION</scope>
</reference>
<dbReference type="AlphaFoldDB" id="A0A7M7Q3R6"/>
<dbReference type="GeneID" id="100678236"/>
<evidence type="ECO:0000256" key="11">
    <source>
        <dbReference type="SAM" id="MobiDB-lite"/>
    </source>
</evidence>
<keyword evidence="9" id="KW-0175">Coiled coil</keyword>
<feature type="compositionally biased region" description="Polar residues" evidence="11">
    <location>
        <begin position="104"/>
        <end position="123"/>
    </location>
</feature>
<evidence type="ECO:0000256" key="2">
    <source>
        <dbReference type="ARBA" id="ARBA00009262"/>
    </source>
</evidence>
<dbReference type="PANTHER" id="PTHR16036:SF2">
    <property type="entry name" value="TRNA ENDONUCLEASE ANKZF1"/>
    <property type="match status" value="1"/>
</dbReference>
<keyword evidence="14" id="KW-1185">Reference proteome</keyword>
<name>A0A7M7Q3R6_NASVI</name>
<proteinExistence type="inferred from homology"/>
<evidence type="ECO:0000256" key="7">
    <source>
        <dbReference type="ARBA" id="ARBA00022801"/>
    </source>
</evidence>
<feature type="region of interest" description="Disordered" evidence="11">
    <location>
        <begin position="102"/>
        <end position="124"/>
    </location>
</feature>
<evidence type="ECO:0000256" key="8">
    <source>
        <dbReference type="ARBA" id="ARBA00023043"/>
    </source>
</evidence>
<keyword evidence="8" id="KW-0040">ANK repeat</keyword>
<dbReference type="PANTHER" id="PTHR16036">
    <property type="entry name" value="ANKYRIN REPEAT AND ZINC FINGER DOMAIN-CONTAINING PROTEIN 1"/>
    <property type="match status" value="1"/>
</dbReference>
<dbReference type="GO" id="GO:0005737">
    <property type="term" value="C:cytoplasm"/>
    <property type="evidence" value="ECO:0007669"/>
    <property type="project" value="UniProtKB-SubCell"/>
</dbReference>
<feature type="active site" evidence="10">
    <location>
        <position position="255"/>
    </location>
</feature>
<dbReference type="KEGG" id="nvi:100678236"/>
<evidence type="ECO:0000256" key="9">
    <source>
        <dbReference type="ARBA" id="ARBA00023054"/>
    </source>
</evidence>
<protein>
    <recommendedName>
        <fullName evidence="12">VLRF1 domain-containing protein</fullName>
    </recommendedName>
</protein>
<dbReference type="RefSeq" id="XP_031781135.1">
    <property type="nucleotide sequence ID" value="XM_031925275.1"/>
</dbReference>
<dbReference type="PROSITE" id="PS52044">
    <property type="entry name" value="VLRF1"/>
    <property type="match status" value="1"/>
</dbReference>
<evidence type="ECO:0000256" key="6">
    <source>
        <dbReference type="ARBA" id="ARBA00022759"/>
    </source>
</evidence>
<evidence type="ECO:0000256" key="10">
    <source>
        <dbReference type="PROSITE-ProRule" id="PRU01389"/>
    </source>
</evidence>
<comment type="similarity">
    <text evidence="2 10">Belongs to the ANKZF1/VMS1 family.</text>
</comment>
<accession>A0A7M7Q3R6</accession>
<dbReference type="InParanoid" id="A0A7M7Q3R6"/>
<evidence type="ECO:0000256" key="5">
    <source>
        <dbReference type="ARBA" id="ARBA00022737"/>
    </source>
</evidence>
<evidence type="ECO:0000259" key="12">
    <source>
        <dbReference type="PROSITE" id="PS52044"/>
    </source>
</evidence>
<keyword evidence="6 10" id="KW-0255">Endonuclease</keyword>
<feature type="domain" description="VLRF1" evidence="12">
    <location>
        <begin position="212"/>
        <end position="356"/>
    </location>
</feature>
<keyword evidence="3 10" id="KW-0963">Cytoplasm</keyword>
<sequence length="497" mass="57655">MNHQIVKIYNTHDFERTTKGIKVAQFMRLKHSSSDTKQIFNNFEDLVISNSLCCSYCNTVFADKYQQRTHYKLDWHRFNLKQHLHGLKSVSEDIFKVMMDKNDSSTSDSQKNTQTKDCTPKQWNENKKTKKKTVNQKLLEYKLDSSDEDCTEEDSVMIKNDILLTITTRHSKVFFENEEGNIFSIYRCLLHSKKEIPEVDNEIITQALKSGRTSLWTIVMVGGGHFAAAVFSDGNVIVHKAIHAYTIRAKQGFVQSSHDNRHSLNIIKSAGANIRRQNEYKLTQQIQKVLESWSSYIEKSSLILYRAVGPCNRTKLFGGKNAPLNKNDPRLRPLPFPTRKATFNEVKRVYDILSNMEIYGSAKNFTEAFPISPRQPRRKKSLKGYFINSNDICNKSNNSNKPINTLEDRQCKSFRTHIDRAKPRKSPHRPLPDIVAKLAQSSSESEFEIQDYAYTRINNINFIEQKSEVNFKNCLEAFENTTPLNMQKKNHKRKQKF</sequence>
<evidence type="ECO:0000256" key="1">
    <source>
        <dbReference type="ARBA" id="ARBA00004496"/>
    </source>
</evidence>
<dbReference type="GO" id="GO:0036503">
    <property type="term" value="P:ERAD pathway"/>
    <property type="evidence" value="ECO:0007669"/>
    <property type="project" value="TreeGrafter"/>
</dbReference>
<dbReference type="Proteomes" id="UP000002358">
    <property type="component" value="Unassembled WGS sequence"/>
</dbReference>
<evidence type="ECO:0000313" key="13">
    <source>
        <dbReference type="EnsemblMetazoa" id="XP_031781135"/>
    </source>
</evidence>
<evidence type="ECO:0000313" key="14">
    <source>
        <dbReference type="Proteomes" id="UP000002358"/>
    </source>
</evidence>
<keyword evidence="4 10" id="KW-0540">Nuclease</keyword>
<keyword evidence="5" id="KW-0677">Repeat</keyword>
<dbReference type="OrthoDB" id="429841at2759"/>
<dbReference type="Pfam" id="PF18826">
    <property type="entry name" value="bVLRF1"/>
    <property type="match status" value="1"/>
</dbReference>
<dbReference type="PROSITE" id="PS00028">
    <property type="entry name" value="ZINC_FINGER_C2H2_1"/>
    <property type="match status" value="1"/>
</dbReference>
<dbReference type="EnsemblMetazoa" id="XM_031925275">
    <property type="protein sequence ID" value="XP_031781135"/>
    <property type="gene ID" value="LOC100678236"/>
</dbReference>
<organism evidence="13 14">
    <name type="scientific">Nasonia vitripennis</name>
    <name type="common">Parasitic wasp</name>
    <dbReference type="NCBI Taxonomy" id="7425"/>
    <lineage>
        <taxon>Eukaryota</taxon>
        <taxon>Metazoa</taxon>
        <taxon>Ecdysozoa</taxon>
        <taxon>Arthropoda</taxon>
        <taxon>Hexapoda</taxon>
        <taxon>Insecta</taxon>
        <taxon>Pterygota</taxon>
        <taxon>Neoptera</taxon>
        <taxon>Endopterygota</taxon>
        <taxon>Hymenoptera</taxon>
        <taxon>Apocrita</taxon>
        <taxon>Proctotrupomorpha</taxon>
        <taxon>Chalcidoidea</taxon>
        <taxon>Pteromalidae</taxon>
        <taxon>Pteromalinae</taxon>
        <taxon>Nasonia</taxon>
    </lineage>
</organism>
<dbReference type="InterPro" id="IPR047139">
    <property type="entry name" value="ANKZ1/VMS1"/>
</dbReference>
<keyword evidence="7 10" id="KW-0378">Hydrolase</keyword>
<dbReference type="GO" id="GO:0004519">
    <property type="term" value="F:endonuclease activity"/>
    <property type="evidence" value="ECO:0007669"/>
    <property type="project" value="UniProtKB-KW"/>
</dbReference>
<dbReference type="GO" id="GO:0016787">
    <property type="term" value="F:hydrolase activity"/>
    <property type="evidence" value="ECO:0007669"/>
    <property type="project" value="UniProtKB-KW"/>
</dbReference>
<dbReference type="InterPro" id="IPR041175">
    <property type="entry name" value="VLRF1/Vms1"/>
</dbReference>
<comment type="subcellular location">
    <subcellularLocation>
        <location evidence="1">Cytoplasm</location>
    </subcellularLocation>
</comment>
<evidence type="ECO:0000256" key="4">
    <source>
        <dbReference type="ARBA" id="ARBA00022722"/>
    </source>
</evidence>
<evidence type="ECO:0000256" key="3">
    <source>
        <dbReference type="ARBA" id="ARBA00022490"/>
    </source>
</evidence>